<protein>
    <submittedName>
        <fullName evidence="1">Uncharacterized protein</fullName>
    </submittedName>
</protein>
<dbReference type="Proteomes" id="UP001629392">
    <property type="component" value="Unassembled WGS sequence"/>
</dbReference>
<gene>
    <name evidence="1" type="ORF">PQQ73_35080</name>
</gene>
<sequence>MPAMAAAFAYGYAASSVRLRWRAARRALRLDWLAVHHGPLEIRRPPSWGDIEPGPQGTLILHNRPARMRVDGDAVWYGSAIELKIRPGSETRPERARATRCWTRQLGSPAGSLTVDLHVAFGVTPARVKEARRVLSSMRLNGDPGLIVWPEQQPGHASIALRRVLPPHDSSIARDFESF</sequence>
<keyword evidence="2" id="KW-1185">Reference proteome</keyword>
<organism evidence="1 2">
    <name type="scientific">Paraburkholderia strydomiana</name>
    <dbReference type="NCBI Taxonomy" id="1245417"/>
    <lineage>
        <taxon>Bacteria</taxon>
        <taxon>Pseudomonadati</taxon>
        <taxon>Pseudomonadota</taxon>
        <taxon>Betaproteobacteria</taxon>
        <taxon>Burkholderiales</taxon>
        <taxon>Burkholderiaceae</taxon>
        <taxon>Paraburkholderia</taxon>
    </lineage>
</organism>
<reference evidence="1 2" key="1">
    <citation type="journal article" date="2024" name="Chem. Sci.">
        <title>Discovery of megapolipeptins by genome mining of a Burkholderiales bacteria collection.</title>
        <authorList>
            <person name="Paulo B.S."/>
            <person name="Recchia M.J.J."/>
            <person name="Lee S."/>
            <person name="Fergusson C.H."/>
            <person name="Romanowski S.B."/>
            <person name="Hernandez A."/>
            <person name="Krull N."/>
            <person name="Liu D.Y."/>
            <person name="Cavanagh H."/>
            <person name="Bos A."/>
            <person name="Gray C.A."/>
            <person name="Murphy B.T."/>
            <person name="Linington R.G."/>
            <person name="Eustaquio A.S."/>
        </authorList>
    </citation>
    <scope>NUCLEOTIDE SEQUENCE [LARGE SCALE GENOMIC DNA]</scope>
    <source>
        <strain evidence="1 2">RL17-350-BIC-E</strain>
    </source>
</reference>
<dbReference type="EMBL" id="JAQQCL010000047">
    <property type="protein sequence ID" value="MFM0721523.1"/>
    <property type="molecule type" value="Genomic_DNA"/>
</dbReference>
<feature type="non-terminal residue" evidence="1">
    <location>
        <position position="1"/>
    </location>
</feature>
<comment type="caution">
    <text evidence="1">The sequence shown here is derived from an EMBL/GenBank/DDBJ whole genome shotgun (WGS) entry which is preliminary data.</text>
</comment>
<evidence type="ECO:0000313" key="1">
    <source>
        <dbReference type="EMBL" id="MFM0721523.1"/>
    </source>
</evidence>
<dbReference type="RefSeq" id="WP_408149887.1">
    <property type="nucleotide sequence ID" value="NZ_JAQQCL010000047.1"/>
</dbReference>
<accession>A0ABW9ER25</accession>
<name>A0ABW9ER25_9BURK</name>
<proteinExistence type="predicted"/>
<evidence type="ECO:0000313" key="2">
    <source>
        <dbReference type="Proteomes" id="UP001629392"/>
    </source>
</evidence>